<dbReference type="RefSeq" id="WP_012874985.1">
    <property type="nucleotide sequence ID" value="NC_013525.1"/>
</dbReference>
<dbReference type="STRING" id="525904.Tter_1034"/>
<reference evidence="3" key="1">
    <citation type="journal article" date="2010" name="Stand. Genomic Sci.">
        <title>Complete genome sequence of 'Thermobaculum terrenum' type strain (YNP1).</title>
        <authorList>
            <person name="Kiss H."/>
            <person name="Cleland D."/>
            <person name="Lapidus A."/>
            <person name="Lucas S."/>
            <person name="Glavina Del Rio T."/>
            <person name="Nolan M."/>
            <person name="Tice H."/>
            <person name="Han C."/>
            <person name="Goodwin L."/>
            <person name="Pitluck S."/>
            <person name="Liolios K."/>
            <person name="Ivanova N."/>
            <person name="Mavromatis K."/>
            <person name="Ovchinnikova G."/>
            <person name="Pati A."/>
            <person name="Chen A."/>
            <person name="Palaniappan K."/>
            <person name="Land M."/>
            <person name="Hauser L."/>
            <person name="Chang Y."/>
            <person name="Jeffries C."/>
            <person name="Lu M."/>
            <person name="Brettin T."/>
            <person name="Detter J."/>
            <person name="Goker M."/>
            <person name="Tindall B."/>
            <person name="Beck B."/>
            <person name="McDermott T."/>
            <person name="Woyke T."/>
            <person name="Bristow J."/>
            <person name="Eisen J."/>
            <person name="Markowitz V."/>
            <person name="Hugenholtz P."/>
            <person name="Kyrpides N."/>
            <person name="Klenk H."/>
            <person name="Cheng J."/>
        </authorList>
    </citation>
    <scope>NUCLEOTIDE SEQUENCE [LARGE SCALE GENOMIC DNA]</scope>
    <source>
        <strain evidence="3">ATCC BAA-798 / YNP1</strain>
    </source>
</reference>
<feature type="transmembrane region" description="Helical" evidence="1">
    <location>
        <begin position="5"/>
        <end position="26"/>
    </location>
</feature>
<dbReference type="Proteomes" id="UP000000323">
    <property type="component" value="Chromosome 1"/>
</dbReference>
<dbReference type="AlphaFoldDB" id="D1CG94"/>
<sequence>MKRAFLAIGIGLLVLILIIVLIGVIFTPTLAQWRDIVIIALGFFLLLWAILMVGLTIVLIALFALIREKIGPILDKANSSAETVRGTTAFVGERITAPLIKVSAAAAGARAAVQAFMRRGNGK</sequence>
<proteinExistence type="predicted"/>
<protein>
    <submittedName>
        <fullName evidence="2">Uncharacterized protein</fullName>
    </submittedName>
</protein>
<accession>D1CG94</accession>
<dbReference type="eggNOG" id="ENOG5033KAI">
    <property type="taxonomic scope" value="Bacteria"/>
</dbReference>
<evidence type="ECO:0000313" key="3">
    <source>
        <dbReference type="Proteomes" id="UP000000323"/>
    </source>
</evidence>
<dbReference type="EMBL" id="CP001825">
    <property type="protein sequence ID" value="ACZ41950.1"/>
    <property type="molecule type" value="Genomic_DNA"/>
</dbReference>
<keyword evidence="1" id="KW-1133">Transmembrane helix</keyword>
<evidence type="ECO:0000313" key="2">
    <source>
        <dbReference type="EMBL" id="ACZ41950.1"/>
    </source>
</evidence>
<name>D1CG94_THET1</name>
<keyword evidence="1" id="KW-0472">Membrane</keyword>
<keyword evidence="3" id="KW-1185">Reference proteome</keyword>
<gene>
    <name evidence="2" type="ordered locus">Tter_1034</name>
</gene>
<feature type="transmembrane region" description="Helical" evidence="1">
    <location>
        <begin position="38"/>
        <end position="66"/>
    </location>
</feature>
<dbReference type="HOGENOM" id="CLU_2014202_0_0_0"/>
<evidence type="ECO:0000256" key="1">
    <source>
        <dbReference type="SAM" id="Phobius"/>
    </source>
</evidence>
<organism evidence="2 3">
    <name type="scientific">Thermobaculum terrenum (strain ATCC BAA-798 / CCMEE 7001 / YNP1)</name>
    <dbReference type="NCBI Taxonomy" id="525904"/>
    <lineage>
        <taxon>Bacteria</taxon>
        <taxon>Bacillati</taxon>
        <taxon>Chloroflexota</taxon>
        <taxon>Chloroflexia</taxon>
        <taxon>Candidatus Thermobaculales</taxon>
        <taxon>Candidatus Thermobaculaceae</taxon>
        <taxon>Thermobaculum</taxon>
    </lineage>
</organism>
<keyword evidence="1" id="KW-0812">Transmembrane</keyword>
<dbReference type="KEGG" id="ttr:Tter_1034"/>